<dbReference type="AlphaFoldDB" id="A0A165FXY6"/>
<feature type="compositionally biased region" description="Low complexity" evidence="1">
    <location>
        <begin position="176"/>
        <end position="196"/>
    </location>
</feature>
<evidence type="ECO:0000313" key="3">
    <source>
        <dbReference type="Proteomes" id="UP000076871"/>
    </source>
</evidence>
<feature type="region of interest" description="Disordered" evidence="1">
    <location>
        <begin position="295"/>
        <end position="335"/>
    </location>
</feature>
<organism evidence="2 3">
    <name type="scientific">Laetiporus sulphureus 93-53</name>
    <dbReference type="NCBI Taxonomy" id="1314785"/>
    <lineage>
        <taxon>Eukaryota</taxon>
        <taxon>Fungi</taxon>
        <taxon>Dikarya</taxon>
        <taxon>Basidiomycota</taxon>
        <taxon>Agaricomycotina</taxon>
        <taxon>Agaricomycetes</taxon>
        <taxon>Polyporales</taxon>
        <taxon>Laetiporus</taxon>
    </lineage>
</organism>
<sequence>MATKLCEPAVGGGIAREVSSAITATTTSSILAYVLPSQQNGRFLQSLVARGSRPSHSRSFYISKAPIPQVNLKDRIAALQQRNAGSNQTDNKHAVSTGRVGSLRDKIATFEKQGAVPVPRGSFGLGAPPADDGSSRRRGELVGNRVPGLSKPVVPVSVHPSQDVDTDSPSGRRRSASASAANILSSSASSPPAVSSTDDDSSSSDAPATTDETQTPGSPPAARTKRRSLSELPPNVCMPEAGQEASYEYKEAQAAPVIVVSPDAEAAAAKSVTVAKTKPSAKVVVSNVTLHREEASITSGPRARSTLRALEKSPGSSAPEPCVSMSPPRRQPKSQYVSVEDPNALDEELAFVRAALNALEAASEDTTPTRADVQDSSADGDYISITNRTSATSSVLSTPNDLVTFAGMEYVKLEHELVEGGTLSRDADGAIITSSSAGAATASQRRGTVTSLALDTNEAVIVTAPARVVSPISTTRAVLVPVPQSLSPISSPIPSSGPNAPHLTASAYTTPSLTPKTSTGSFKAIVDGKVSSSISQGQPRAGSSHIRQPQLKLTVESSSSSGYGDLADLLADAALLEQQLSGMGNLQEDLDVKAAPAAAPVPAIDSALAADYVPVPVPAPALALEPEPAPSSIPASIRDHDPEMELTLPDHPPPPYVEIVGRERPRPIQELPECVEEAESSQHEPPQELPSDDLPRHASPMASSTQEYSRNRIPSGSPPPVPPKSPRPRYFSTLLSRKTSNSGTLSTLGTAPRQSNCSEMSEDDSMLVPTPPSPRVEYIGSDASSIRSSTRSWKMPKSTLSRATSFADKLLNKKSRRNSIVISNPNNTHLSAAGVQSGSAHVKSPSSPEDRPVSWVPVEGRLDNALFDAFPSVPNSVLPSSPQPPSQYLSPSGHPGRSATIPPNSSHSKQRSAFL</sequence>
<gene>
    <name evidence="2" type="ORF">LAESUDRAFT_510216</name>
</gene>
<dbReference type="GeneID" id="63819766"/>
<protein>
    <submittedName>
        <fullName evidence="2">Uncharacterized protein</fullName>
    </submittedName>
</protein>
<accession>A0A165FXY6</accession>
<proteinExistence type="predicted"/>
<dbReference type="InParanoid" id="A0A165FXY6"/>
<feature type="compositionally biased region" description="Pro residues" evidence="1">
    <location>
        <begin position="716"/>
        <end position="725"/>
    </location>
</feature>
<dbReference type="OrthoDB" id="3237291at2759"/>
<dbReference type="EMBL" id="KV427611">
    <property type="protein sequence ID" value="KZT09563.1"/>
    <property type="molecule type" value="Genomic_DNA"/>
</dbReference>
<feature type="compositionally biased region" description="Low complexity" evidence="1">
    <location>
        <begin position="872"/>
        <end position="892"/>
    </location>
</feature>
<keyword evidence="3" id="KW-1185">Reference proteome</keyword>
<name>A0A165FXY6_9APHY</name>
<dbReference type="RefSeq" id="XP_040767303.1">
    <property type="nucleotide sequence ID" value="XM_040902735.1"/>
</dbReference>
<feature type="compositionally biased region" description="Polar residues" evidence="1">
    <location>
        <begin position="822"/>
        <end position="847"/>
    </location>
</feature>
<feature type="compositionally biased region" description="Low complexity" evidence="1">
    <location>
        <begin position="739"/>
        <end position="750"/>
    </location>
</feature>
<feature type="region of interest" description="Disordered" evidence="1">
    <location>
        <begin position="674"/>
        <end position="778"/>
    </location>
</feature>
<evidence type="ECO:0000313" key="2">
    <source>
        <dbReference type="EMBL" id="KZT09563.1"/>
    </source>
</evidence>
<feature type="region of interest" description="Disordered" evidence="1">
    <location>
        <begin position="112"/>
        <end position="239"/>
    </location>
</feature>
<dbReference type="STRING" id="1314785.A0A165FXY6"/>
<feature type="region of interest" description="Disordered" evidence="1">
    <location>
        <begin position="872"/>
        <end position="915"/>
    </location>
</feature>
<reference evidence="2 3" key="1">
    <citation type="journal article" date="2016" name="Mol. Biol. Evol.">
        <title>Comparative Genomics of Early-Diverging Mushroom-Forming Fungi Provides Insights into the Origins of Lignocellulose Decay Capabilities.</title>
        <authorList>
            <person name="Nagy L.G."/>
            <person name="Riley R."/>
            <person name="Tritt A."/>
            <person name="Adam C."/>
            <person name="Daum C."/>
            <person name="Floudas D."/>
            <person name="Sun H."/>
            <person name="Yadav J.S."/>
            <person name="Pangilinan J."/>
            <person name="Larsson K.H."/>
            <person name="Matsuura K."/>
            <person name="Barry K."/>
            <person name="Labutti K."/>
            <person name="Kuo R."/>
            <person name="Ohm R.A."/>
            <person name="Bhattacharya S.S."/>
            <person name="Shirouzu T."/>
            <person name="Yoshinaga Y."/>
            <person name="Martin F.M."/>
            <person name="Grigoriev I.V."/>
            <person name="Hibbett D.S."/>
        </authorList>
    </citation>
    <scope>NUCLEOTIDE SEQUENCE [LARGE SCALE GENOMIC DNA]</scope>
    <source>
        <strain evidence="2 3">93-53</strain>
    </source>
</reference>
<evidence type="ECO:0000256" key="1">
    <source>
        <dbReference type="SAM" id="MobiDB-lite"/>
    </source>
</evidence>
<dbReference type="Proteomes" id="UP000076871">
    <property type="component" value="Unassembled WGS sequence"/>
</dbReference>
<feature type="compositionally biased region" description="Low complexity" evidence="1">
    <location>
        <begin position="150"/>
        <end position="161"/>
    </location>
</feature>
<feature type="region of interest" description="Disordered" evidence="1">
    <location>
        <begin position="822"/>
        <end position="855"/>
    </location>
</feature>